<dbReference type="PROSITE" id="PS00678">
    <property type="entry name" value="WD_REPEATS_1"/>
    <property type="match status" value="1"/>
</dbReference>
<dbReference type="GeneID" id="109045337"/>
<gene>
    <name evidence="2" type="primary">LOC109045337</name>
</gene>
<dbReference type="RefSeq" id="XP_042567338.1">
    <property type="nucleotide sequence ID" value="XM_042711404.1"/>
</dbReference>
<dbReference type="InterPro" id="IPR040102">
    <property type="entry name" value="WDR41"/>
</dbReference>
<evidence type="ECO:0000256" key="1">
    <source>
        <dbReference type="PROSITE-ProRule" id="PRU00221"/>
    </source>
</evidence>
<protein>
    <submittedName>
        <fullName evidence="2">WD repeat-containing protein 41-like</fullName>
    </submittedName>
</protein>
<feature type="repeat" description="WD" evidence="1">
    <location>
        <begin position="183"/>
        <end position="205"/>
    </location>
</feature>
<dbReference type="OrthoDB" id="273067at2759"/>
<reference evidence="2" key="1">
    <citation type="submission" date="2025-08" db="UniProtKB">
        <authorList>
            <consortium name="RefSeq"/>
        </authorList>
    </citation>
    <scope>IDENTIFICATION</scope>
    <source>
        <tissue evidence="2">Muscle</tissue>
    </source>
</reference>
<proteinExistence type="predicted"/>
<dbReference type="InterPro" id="IPR001680">
    <property type="entry name" value="WD40_rpt"/>
</dbReference>
<name>A0A9Q9ZMW4_CYPCA</name>
<dbReference type="PROSITE" id="PS50082">
    <property type="entry name" value="WD_REPEATS_2"/>
    <property type="match status" value="3"/>
</dbReference>
<feature type="repeat" description="WD" evidence="1">
    <location>
        <begin position="117"/>
        <end position="157"/>
    </location>
</feature>
<dbReference type="AlphaFoldDB" id="A0A9Q9ZMW4"/>
<feature type="non-terminal residue" evidence="2">
    <location>
        <position position="1"/>
    </location>
</feature>
<dbReference type="GO" id="GO:0010506">
    <property type="term" value="P:regulation of autophagy"/>
    <property type="evidence" value="ECO:0007669"/>
    <property type="project" value="InterPro"/>
</dbReference>
<dbReference type="PANTHER" id="PTHR22805:SF2">
    <property type="entry name" value="WD REPEAT-CONTAINING PROTEIN 41"/>
    <property type="match status" value="1"/>
</dbReference>
<dbReference type="Pfam" id="PF25178">
    <property type="entry name" value="Beta-prop_WDR41"/>
    <property type="match status" value="1"/>
</dbReference>
<evidence type="ECO:0000313" key="2">
    <source>
        <dbReference type="RefSeq" id="XP_042567338.1"/>
    </source>
</evidence>
<accession>A0A9Q9ZMW4</accession>
<dbReference type="InterPro" id="IPR019775">
    <property type="entry name" value="WD40_repeat_CS"/>
</dbReference>
<dbReference type="KEGG" id="ccar:109045337"/>
<feature type="repeat" description="WD" evidence="1">
    <location>
        <begin position="393"/>
        <end position="426"/>
    </location>
</feature>
<dbReference type="PANTHER" id="PTHR22805">
    <property type="entry name" value="WDR41-RELATED"/>
    <property type="match status" value="1"/>
</dbReference>
<organism evidence="2">
    <name type="scientific">Cyprinus carpio</name>
    <name type="common">Common carp</name>
    <dbReference type="NCBI Taxonomy" id="7962"/>
    <lineage>
        <taxon>Eukaryota</taxon>
        <taxon>Metazoa</taxon>
        <taxon>Chordata</taxon>
        <taxon>Craniata</taxon>
        <taxon>Vertebrata</taxon>
        <taxon>Euteleostomi</taxon>
        <taxon>Actinopterygii</taxon>
        <taxon>Neopterygii</taxon>
        <taxon>Teleostei</taxon>
        <taxon>Ostariophysi</taxon>
        <taxon>Cypriniformes</taxon>
        <taxon>Cyprinidae</taxon>
        <taxon>Cyprininae</taxon>
        <taxon>Cyprinus</taxon>
    </lineage>
</organism>
<dbReference type="GO" id="GO:0005765">
    <property type="term" value="C:lysosomal membrane"/>
    <property type="evidence" value="ECO:0007669"/>
    <property type="project" value="TreeGrafter"/>
</dbReference>
<sequence>RVLSDRTCFNVSVRHRWKCILIEISVSIKTPHIRNINRTHRASLPAAFATCSYTDLSCDLFKHKIHSFACKVRCSFKKPTCCGGFWEVGKRREQWRSAALFIGEEQPKNCFTEMQVLKGHFDIVRFLVQIDDLRFASAGDDGLVLIWNVETGDCLFALRGHTQQITAMTSYTFIRGGNAHTALLTASSDRTLSLWDPDSGNRVQNISDLQSSVKCLLVLVRLDVWLSGGNELCVWNRDFELQCKTVHHSDAGISTMVELPKNFIAAAMDKEIVIFKLNLSGSDIAVMAMCHLADHQDTIHSLIHINDSLFASGSHIGELIIWDSVDWTIQSYEHILWEEPARDSQSEFRLNPQKQIERSIQHMSSDGEYIVAAVGSGLYVYNVLTKSVVAYRRIAHDSNVLHTVLQQDGRLMSCSEDGSVRMWELQDLPLPAEPASSGFFGMFGTFGRSSKQTGPPAKKIPEVPGLRSLELIGDLIGHSGAVQMFLSFKEKGLVTCSTDHLLIIWKDGELQSQLRSLAVFQKLEENQEL</sequence>
<keyword evidence="1" id="KW-0853">WD repeat</keyword>
<dbReference type="Proteomes" id="UP001155660">
    <property type="component" value="Chromosome A21"/>
</dbReference>
<dbReference type="SMART" id="SM00320">
    <property type="entry name" value="WD40"/>
    <property type="match status" value="5"/>
</dbReference>